<proteinExistence type="inferred from homology"/>
<accession>A0AA41VI26</accession>
<evidence type="ECO:0000256" key="2">
    <source>
        <dbReference type="ARBA" id="ARBA00022679"/>
    </source>
</evidence>
<gene>
    <name evidence="5" type="ORF">MKW94_005832</name>
</gene>
<feature type="domain" description="Sulfotransferase" evidence="4">
    <location>
        <begin position="73"/>
        <end position="336"/>
    </location>
</feature>
<dbReference type="GO" id="GO:0008146">
    <property type="term" value="F:sulfotransferase activity"/>
    <property type="evidence" value="ECO:0007669"/>
    <property type="project" value="InterPro"/>
</dbReference>
<sequence length="341" mass="39658">MKIHASSKDSKFNCPEEAESKFTQETRDMLSSIPKQKVWWMLSEHIYQYQNFWYRAEEIQGILSMQRNFKALDSDLIVASYPKCGTTWLKALSFAIINRHHFNTATSKEHHPLLTSNPHLLLPFLDSLYSKDQNPDLTCFSVNNRLLSTHFPLEGLLECIKDSKCKLIYICRDPKDAVISFWHFMAKHSPKNFGTSSLEVLFERFCDGVVGYGPFWDHVLGYWKMSLQFPQKVLFLRYEELKNEPNHHLIKLAQFLGYPFSAEEVNEGVVEGLIKLCSFDHLSNLEVNRNGKITIRKGEIECSAFFRRGEVGDHVNYLTPAMVERLDKITQEKFLDYGLQI</sequence>
<protein>
    <recommendedName>
        <fullName evidence="3">Sulfotransferase</fullName>
        <ecNumber evidence="3">2.8.2.-</ecNumber>
    </recommendedName>
</protein>
<evidence type="ECO:0000313" key="6">
    <source>
        <dbReference type="Proteomes" id="UP001177140"/>
    </source>
</evidence>
<dbReference type="EMBL" id="JAJJMA010226245">
    <property type="protein sequence ID" value="MCL7041677.1"/>
    <property type="molecule type" value="Genomic_DNA"/>
</dbReference>
<comment type="similarity">
    <text evidence="1 3">Belongs to the sulfotransferase 1 family.</text>
</comment>
<name>A0AA41VI26_PAPNU</name>
<reference evidence="5" key="1">
    <citation type="submission" date="2022-03" db="EMBL/GenBank/DDBJ databases">
        <title>A functionally conserved STORR gene fusion in Papaver species that diverged 16.8 million years ago.</title>
        <authorList>
            <person name="Catania T."/>
        </authorList>
    </citation>
    <scope>NUCLEOTIDE SEQUENCE</scope>
    <source>
        <strain evidence="5">S-191538</strain>
    </source>
</reference>
<dbReference type="EC" id="2.8.2.-" evidence="3"/>
<evidence type="ECO:0000256" key="1">
    <source>
        <dbReference type="ARBA" id="ARBA00005771"/>
    </source>
</evidence>
<keyword evidence="2 3" id="KW-0808">Transferase</keyword>
<dbReference type="PANTHER" id="PTHR11783">
    <property type="entry name" value="SULFOTRANSFERASE SULT"/>
    <property type="match status" value="1"/>
</dbReference>
<dbReference type="SUPFAM" id="SSF52540">
    <property type="entry name" value="P-loop containing nucleoside triphosphate hydrolases"/>
    <property type="match status" value="1"/>
</dbReference>
<dbReference type="Proteomes" id="UP001177140">
    <property type="component" value="Unassembled WGS sequence"/>
</dbReference>
<keyword evidence="6" id="KW-1185">Reference proteome</keyword>
<dbReference type="AlphaFoldDB" id="A0AA41VI26"/>
<dbReference type="InterPro" id="IPR000863">
    <property type="entry name" value="Sulfotransferase_dom"/>
</dbReference>
<evidence type="ECO:0000313" key="5">
    <source>
        <dbReference type="EMBL" id="MCL7041677.1"/>
    </source>
</evidence>
<evidence type="ECO:0000259" key="4">
    <source>
        <dbReference type="Pfam" id="PF00685"/>
    </source>
</evidence>
<dbReference type="InterPro" id="IPR027417">
    <property type="entry name" value="P-loop_NTPase"/>
</dbReference>
<evidence type="ECO:0000256" key="3">
    <source>
        <dbReference type="RuleBase" id="RU361155"/>
    </source>
</evidence>
<comment type="caution">
    <text evidence="5">The sequence shown here is derived from an EMBL/GenBank/DDBJ whole genome shotgun (WGS) entry which is preliminary data.</text>
</comment>
<dbReference type="Gene3D" id="3.40.50.300">
    <property type="entry name" value="P-loop containing nucleotide triphosphate hydrolases"/>
    <property type="match status" value="1"/>
</dbReference>
<dbReference type="Pfam" id="PF00685">
    <property type="entry name" value="Sulfotransfer_1"/>
    <property type="match status" value="1"/>
</dbReference>
<organism evidence="5 6">
    <name type="scientific">Papaver nudicaule</name>
    <name type="common">Iceland poppy</name>
    <dbReference type="NCBI Taxonomy" id="74823"/>
    <lineage>
        <taxon>Eukaryota</taxon>
        <taxon>Viridiplantae</taxon>
        <taxon>Streptophyta</taxon>
        <taxon>Embryophyta</taxon>
        <taxon>Tracheophyta</taxon>
        <taxon>Spermatophyta</taxon>
        <taxon>Magnoliopsida</taxon>
        <taxon>Ranunculales</taxon>
        <taxon>Papaveraceae</taxon>
        <taxon>Papaveroideae</taxon>
        <taxon>Papaver</taxon>
    </lineage>
</organism>